<sequence>MYKDNEIWVASDGDAKLCIKSKYANRHGLIAGATGTGKTVTLKVMAESFSDAGVPVFLSDIKGDLSGMCKPGEEKESITKRVAELGMGEDFSFKAYPTVFWDIFGKKGLPLRTTISEFGPMLLAKLLDLNQIQTDILNIIFKIADDEGLLLIDLKDLKSMLNYVSENAADYKAEYGNIAPQSVNAIMRGLVALGDKGGDIFFGEPALDINDWFVTKDGKGMINVLDATTIINDPVIYSTFMLWMLAELFEIMPEVGDLDKPKMVFFFDEAHLLFKDTPKALLQKIEQVVKLIRSKGIGVYFITQNPSDIPDEVLAQLGNKVQHALRAYTPAEQKGIKAAAQSYRVNPDFDTAEIITNLGIGEAVVSFIEDDGAPAMVRKAKVLPPQSYLGAIDDMMRAAVISMSDLAGKYKDMVDRDSAYEFLQRLQVEISQKQEEERQAEIERKEAEKQVEIERKEAEKQAKAAQKEAEKQAKEAEKEEKKKKNAIKKGVAAVAGTAAGTIGRQIGKTLGKSGGKFGSSLGGNLGASLGRGVLSTLFKLK</sequence>
<reference evidence="3 4" key="1">
    <citation type="submission" date="2018-11" db="EMBL/GenBank/DDBJ databases">
        <title>Genome sequencing of Lachnoanaerobaculum sp. KCOM 2030 (= ChDC B114).</title>
        <authorList>
            <person name="Kook J.-K."/>
            <person name="Park S.-N."/>
            <person name="Lim Y.K."/>
        </authorList>
    </citation>
    <scope>NUCLEOTIDE SEQUENCE [LARGE SCALE GENOMIC DNA]</scope>
    <source>
        <strain evidence="3 4">KCOM 2030</strain>
    </source>
</reference>
<dbReference type="PANTHER" id="PTHR30121:SF6">
    <property type="entry name" value="SLR6007 PROTEIN"/>
    <property type="match status" value="1"/>
</dbReference>
<evidence type="ECO:0000313" key="4">
    <source>
        <dbReference type="Proteomes" id="UP000272490"/>
    </source>
</evidence>
<keyword evidence="4" id="KW-1185">Reference proteome</keyword>
<protein>
    <submittedName>
        <fullName evidence="3">DUF853 family protein</fullName>
    </submittedName>
</protein>
<organism evidence="3 4">
    <name type="scientific">Lachnoanaerobaculum gingivalis</name>
    <dbReference type="NCBI Taxonomy" id="2490855"/>
    <lineage>
        <taxon>Bacteria</taxon>
        <taxon>Bacillati</taxon>
        <taxon>Bacillota</taxon>
        <taxon>Clostridia</taxon>
        <taxon>Lachnospirales</taxon>
        <taxon>Lachnospiraceae</taxon>
        <taxon>Lachnoanaerobaculum</taxon>
    </lineage>
</organism>
<dbReference type="RefSeq" id="WP_128673667.1">
    <property type="nucleotide sequence ID" value="NZ_RRCO01000002.1"/>
</dbReference>
<dbReference type="EMBL" id="RRCO01000002">
    <property type="protein sequence ID" value="RRJ25852.1"/>
    <property type="molecule type" value="Genomic_DNA"/>
</dbReference>
<evidence type="ECO:0000313" key="3">
    <source>
        <dbReference type="EMBL" id="RRJ25852.1"/>
    </source>
</evidence>
<dbReference type="Proteomes" id="UP000272490">
    <property type="component" value="Unassembled WGS sequence"/>
</dbReference>
<dbReference type="CDD" id="cd01127">
    <property type="entry name" value="TrwB_TraG_TraD_VirD4"/>
    <property type="match status" value="1"/>
</dbReference>
<dbReference type="InterPro" id="IPR033186">
    <property type="entry name" value="HerA_C"/>
</dbReference>
<dbReference type="SUPFAM" id="SSF52540">
    <property type="entry name" value="P-loop containing nucleoside triphosphate hydrolases"/>
    <property type="match status" value="1"/>
</dbReference>
<dbReference type="InterPro" id="IPR051162">
    <property type="entry name" value="T4SS_component"/>
</dbReference>
<dbReference type="InterPro" id="IPR027417">
    <property type="entry name" value="P-loop_NTPase"/>
</dbReference>
<feature type="region of interest" description="Disordered" evidence="1">
    <location>
        <begin position="456"/>
        <end position="489"/>
    </location>
</feature>
<feature type="compositionally biased region" description="Basic and acidic residues" evidence="1">
    <location>
        <begin position="456"/>
        <end position="482"/>
    </location>
</feature>
<proteinExistence type="predicted"/>
<dbReference type="Gene3D" id="3.40.50.300">
    <property type="entry name" value="P-loop containing nucleotide triphosphate hydrolases"/>
    <property type="match status" value="2"/>
</dbReference>
<dbReference type="PANTHER" id="PTHR30121">
    <property type="entry name" value="UNCHARACTERIZED PROTEIN YJGR-RELATED"/>
    <property type="match status" value="1"/>
</dbReference>
<feature type="domain" description="Helicase HerA-like C-terminal" evidence="2">
    <location>
        <begin position="11"/>
        <end position="506"/>
    </location>
</feature>
<evidence type="ECO:0000256" key="1">
    <source>
        <dbReference type="SAM" id="MobiDB-lite"/>
    </source>
</evidence>
<dbReference type="AlphaFoldDB" id="A0A3P3QX55"/>
<gene>
    <name evidence="3" type="ORF">EHV10_04735</name>
</gene>
<name>A0A3P3QX55_9FIRM</name>
<dbReference type="Pfam" id="PF05872">
    <property type="entry name" value="HerA_C"/>
    <property type="match status" value="1"/>
</dbReference>
<dbReference type="OrthoDB" id="9758751at2"/>
<comment type="caution">
    <text evidence="3">The sequence shown here is derived from an EMBL/GenBank/DDBJ whole genome shotgun (WGS) entry which is preliminary data.</text>
</comment>
<accession>A0A3P3QX55</accession>
<evidence type="ECO:0000259" key="2">
    <source>
        <dbReference type="Pfam" id="PF05872"/>
    </source>
</evidence>